<organism evidence="2 3">
    <name type="scientific">Cylicocyclus nassatus</name>
    <name type="common">Nematode worm</name>
    <dbReference type="NCBI Taxonomy" id="53992"/>
    <lineage>
        <taxon>Eukaryota</taxon>
        <taxon>Metazoa</taxon>
        <taxon>Ecdysozoa</taxon>
        <taxon>Nematoda</taxon>
        <taxon>Chromadorea</taxon>
        <taxon>Rhabditida</taxon>
        <taxon>Rhabditina</taxon>
        <taxon>Rhabditomorpha</taxon>
        <taxon>Strongyloidea</taxon>
        <taxon>Strongylidae</taxon>
        <taxon>Cylicocyclus</taxon>
    </lineage>
</organism>
<keyword evidence="1" id="KW-0812">Transmembrane</keyword>
<evidence type="ECO:0000313" key="2">
    <source>
        <dbReference type="EMBL" id="CAJ0602164.1"/>
    </source>
</evidence>
<evidence type="ECO:0000313" key="3">
    <source>
        <dbReference type="Proteomes" id="UP001176961"/>
    </source>
</evidence>
<dbReference type="EMBL" id="CATQJL010000305">
    <property type="protein sequence ID" value="CAJ0602164.1"/>
    <property type="molecule type" value="Genomic_DNA"/>
</dbReference>
<keyword evidence="1" id="KW-0472">Membrane</keyword>
<reference evidence="2" key="1">
    <citation type="submission" date="2023-07" db="EMBL/GenBank/DDBJ databases">
        <authorList>
            <consortium name="CYATHOMIX"/>
        </authorList>
    </citation>
    <scope>NUCLEOTIDE SEQUENCE</scope>
    <source>
        <strain evidence="2">N/A</strain>
    </source>
</reference>
<gene>
    <name evidence="2" type="ORF">CYNAS_LOCUS14147</name>
</gene>
<sequence>MRLRYQHLCSFKGSHGSHLKKTVTALLLLATLSTYFLLSEKTQTVRNAPQWEHAPFYANVSSRVGVASNSVT</sequence>
<evidence type="ECO:0000256" key="1">
    <source>
        <dbReference type="SAM" id="Phobius"/>
    </source>
</evidence>
<name>A0AA36M7I6_CYLNA</name>
<keyword evidence="1" id="KW-1133">Transmembrane helix</keyword>
<dbReference type="Proteomes" id="UP001176961">
    <property type="component" value="Unassembled WGS sequence"/>
</dbReference>
<dbReference type="AlphaFoldDB" id="A0AA36M7I6"/>
<keyword evidence="3" id="KW-1185">Reference proteome</keyword>
<accession>A0AA36M7I6</accession>
<comment type="caution">
    <text evidence="2">The sequence shown here is derived from an EMBL/GenBank/DDBJ whole genome shotgun (WGS) entry which is preliminary data.</text>
</comment>
<protein>
    <submittedName>
        <fullName evidence="2">Uncharacterized protein</fullName>
    </submittedName>
</protein>
<feature type="transmembrane region" description="Helical" evidence="1">
    <location>
        <begin position="21"/>
        <end position="38"/>
    </location>
</feature>
<proteinExistence type="predicted"/>